<keyword evidence="2" id="KW-1185">Reference proteome</keyword>
<evidence type="ECO:0000313" key="1">
    <source>
        <dbReference type="EMBL" id="EMN02114.1"/>
    </source>
</evidence>
<comment type="caution">
    <text evidence="1">The sequence shown here is derived from an EMBL/GenBank/DDBJ whole genome shotgun (WGS) entry which is preliminary data.</text>
</comment>
<name>A0ABP2TCY9_9LEPT</name>
<sequence length="61" mass="7333">MISCLLGIFKKFKKARDNFEFYKNLRINRSILKKVEIQIYFGKSLSENYKLFMIGSNYTLK</sequence>
<protein>
    <submittedName>
        <fullName evidence="1">Uncharacterized protein</fullName>
    </submittedName>
</protein>
<organism evidence="1 2">
    <name type="scientific">Leptospira noguchii str. 2007001578</name>
    <dbReference type="NCBI Taxonomy" id="1049974"/>
    <lineage>
        <taxon>Bacteria</taxon>
        <taxon>Pseudomonadati</taxon>
        <taxon>Spirochaetota</taxon>
        <taxon>Spirochaetia</taxon>
        <taxon>Leptospirales</taxon>
        <taxon>Leptospiraceae</taxon>
        <taxon>Leptospira</taxon>
    </lineage>
</organism>
<accession>A0ABP2TCY9</accession>
<evidence type="ECO:0000313" key="2">
    <source>
        <dbReference type="Proteomes" id="UP000012099"/>
    </source>
</evidence>
<reference evidence="1 2" key="1">
    <citation type="submission" date="2013-01" db="EMBL/GenBank/DDBJ databases">
        <authorList>
            <person name="Harkins D.M."/>
            <person name="Durkin A.S."/>
            <person name="Brinkac L.M."/>
            <person name="Haft D.H."/>
            <person name="Selengut J.D."/>
            <person name="Sanka R."/>
            <person name="DePew J."/>
            <person name="Purushe J."/>
            <person name="Whelen A.C."/>
            <person name="Vinetz J.M."/>
            <person name="Sutton G.G."/>
            <person name="Nierman W.C."/>
            <person name="Fouts D.E."/>
        </authorList>
    </citation>
    <scope>NUCLEOTIDE SEQUENCE [LARGE SCALE GENOMIC DNA]</scope>
    <source>
        <strain evidence="1 2">2007001578</strain>
    </source>
</reference>
<dbReference type="EMBL" id="AHMH02000027">
    <property type="protein sequence ID" value="EMN02114.1"/>
    <property type="molecule type" value="Genomic_DNA"/>
</dbReference>
<proteinExistence type="predicted"/>
<gene>
    <name evidence="1" type="ORF">LEP1GSC035_3153</name>
</gene>
<dbReference type="Proteomes" id="UP000012099">
    <property type="component" value="Unassembled WGS sequence"/>
</dbReference>